<evidence type="ECO:0000313" key="2">
    <source>
        <dbReference type="EMBL" id="MBU5485756.1"/>
    </source>
</evidence>
<accession>A0ABS6EM67</accession>
<dbReference type="PANTHER" id="PTHR34216">
    <property type="match status" value="1"/>
</dbReference>
<dbReference type="PROSITE" id="PS51677">
    <property type="entry name" value="NODB"/>
    <property type="match status" value="1"/>
</dbReference>
<name>A0ABS6EM67_9CLOT</name>
<dbReference type="Pfam" id="PF01522">
    <property type="entry name" value="Polysacc_deac_1"/>
    <property type="match status" value="1"/>
</dbReference>
<evidence type="ECO:0000313" key="3">
    <source>
        <dbReference type="Proteomes" id="UP000726170"/>
    </source>
</evidence>
<gene>
    <name evidence="2" type="ORF">KQI86_15660</name>
</gene>
<feature type="domain" description="NodB homology" evidence="1">
    <location>
        <begin position="91"/>
        <end position="255"/>
    </location>
</feature>
<protein>
    <submittedName>
        <fullName evidence="2">Polysaccharide deacetylase family protein</fullName>
    </submittedName>
</protein>
<evidence type="ECO:0000259" key="1">
    <source>
        <dbReference type="PROSITE" id="PS51677"/>
    </source>
</evidence>
<keyword evidence="3" id="KW-1185">Reference proteome</keyword>
<dbReference type="CDD" id="cd10918">
    <property type="entry name" value="CE4_NodB_like_5s_6s"/>
    <property type="match status" value="1"/>
</dbReference>
<dbReference type="InterPro" id="IPR051398">
    <property type="entry name" value="Polysacch_Deacetylase"/>
</dbReference>
<proteinExistence type="predicted"/>
<reference evidence="2 3" key="1">
    <citation type="submission" date="2021-06" db="EMBL/GenBank/DDBJ databases">
        <authorList>
            <person name="Sun Q."/>
            <person name="Li D."/>
        </authorList>
    </citation>
    <scope>NUCLEOTIDE SEQUENCE [LARGE SCALE GENOMIC DNA]</scope>
    <source>
        <strain evidence="2 3">MSJ-11</strain>
    </source>
</reference>
<dbReference type="Proteomes" id="UP000726170">
    <property type="component" value="Unassembled WGS sequence"/>
</dbReference>
<dbReference type="RefSeq" id="WP_216440331.1">
    <property type="nucleotide sequence ID" value="NZ_JAHLQF010000004.1"/>
</dbReference>
<organism evidence="2 3">
    <name type="scientific">Clostridium mobile</name>
    <dbReference type="NCBI Taxonomy" id="2841512"/>
    <lineage>
        <taxon>Bacteria</taxon>
        <taxon>Bacillati</taxon>
        <taxon>Bacillota</taxon>
        <taxon>Clostridia</taxon>
        <taxon>Eubacteriales</taxon>
        <taxon>Clostridiaceae</taxon>
        <taxon>Clostridium</taxon>
    </lineage>
</organism>
<sequence>MKKRYKVLIAILIAVFVLPGFLNPSYSKNQKEFSIPVLMYHSISKDEKGLFTVPKDTFYEHMKYLKDNNYKTLTLDELYSHLTNEIPFSDKSVVITFDDGYTDNYENAYPILKEFGLKATIFTITDYIDNSSYFMNSDQLKELSLNGIDIENHTTDHSKLDKLSKDDRLENLKKSKNTIEKLLDKEVNYITYPFGRFNKEVIEDIKEAGYKMALTTKRGFANISDGLYELRRVFISGHMGIEGFEKRIMNEFDEM</sequence>
<dbReference type="InterPro" id="IPR002509">
    <property type="entry name" value="NODB_dom"/>
</dbReference>
<comment type="caution">
    <text evidence="2">The sequence shown here is derived from an EMBL/GenBank/DDBJ whole genome shotgun (WGS) entry which is preliminary data.</text>
</comment>
<dbReference type="EMBL" id="JAHLQF010000004">
    <property type="protein sequence ID" value="MBU5485756.1"/>
    <property type="molecule type" value="Genomic_DNA"/>
</dbReference>
<dbReference type="PANTHER" id="PTHR34216:SF3">
    <property type="entry name" value="POLY-BETA-1,6-N-ACETYL-D-GLUCOSAMINE N-DEACETYLASE"/>
    <property type="match status" value="1"/>
</dbReference>